<feature type="domain" description="CUB" evidence="3">
    <location>
        <begin position="192"/>
        <end position="257"/>
    </location>
</feature>
<feature type="domain" description="CUB" evidence="3">
    <location>
        <begin position="35"/>
        <end position="143"/>
    </location>
</feature>
<protein>
    <recommendedName>
        <fullName evidence="3">CUB domain-containing protein</fullName>
    </recommendedName>
</protein>
<dbReference type="Gene3D" id="2.60.120.290">
    <property type="entry name" value="Spermadhesin, CUB domain"/>
    <property type="match status" value="3"/>
</dbReference>
<evidence type="ECO:0000259" key="3">
    <source>
        <dbReference type="PROSITE" id="PS01180"/>
    </source>
</evidence>
<proteinExistence type="predicted"/>
<keyword evidence="1 2" id="KW-1015">Disulfide bond</keyword>
<dbReference type="InterPro" id="IPR035914">
    <property type="entry name" value="Sperma_CUB_dom_sf"/>
</dbReference>
<dbReference type="GO" id="GO:0004252">
    <property type="term" value="F:serine-type endopeptidase activity"/>
    <property type="evidence" value="ECO:0007669"/>
    <property type="project" value="TreeGrafter"/>
</dbReference>
<dbReference type="GO" id="GO:0005615">
    <property type="term" value="C:extracellular space"/>
    <property type="evidence" value="ECO:0007669"/>
    <property type="project" value="TreeGrafter"/>
</dbReference>
<reference evidence="5" key="1">
    <citation type="journal article" date="2013" name="Genome Biol.">
        <title>Draft genome of the mountain pine beetle, Dendroctonus ponderosae Hopkins, a major forest pest.</title>
        <authorList>
            <person name="Keeling C.I."/>
            <person name="Yuen M.M."/>
            <person name="Liao N.Y."/>
            <person name="Docking T.R."/>
            <person name="Chan S.K."/>
            <person name="Taylor G.A."/>
            <person name="Palmquist D.L."/>
            <person name="Jackman S.D."/>
            <person name="Nguyen A."/>
            <person name="Li M."/>
            <person name="Henderson H."/>
            <person name="Janes J.K."/>
            <person name="Zhao Y."/>
            <person name="Pandoh P."/>
            <person name="Moore R."/>
            <person name="Sperling F.A."/>
            <person name="Huber D.P."/>
            <person name="Birol I."/>
            <person name="Jones S.J."/>
            <person name="Bohlmann J."/>
        </authorList>
    </citation>
    <scope>NUCLEOTIDE SEQUENCE</scope>
</reference>
<dbReference type="KEGG" id="dpa:109537499"/>
<keyword evidence="5" id="KW-1185">Reference proteome</keyword>
<dbReference type="PANTHER" id="PTHR24255:SF31">
    <property type="entry name" value="CUBILIN-LIKE PROTEIN"/>
    <property type="match status" value="1"/>
</dbReference>
<feature type="disulfide bond" evidence="2">
    <location>
        <begin position="192"/>
        <end position="219"/>
    </location>
</feature>
<accession>A0AAR5PGF7</accession>
<dbReference type="SMART" id="SM00042">
    <property type="entry name" value="CUB"/>
    <property type="match status" value="2"/>
</dbReference>
<evidence type="ECO:0000256" key="1">
    <source>
        <dbReference type="ARBA" id="ARBA00023157"/>
    </source>
</evidence>
<sequence>MKFFPCFLVFYSTILIKNNVKAESLASKELEDSHCGHVFSDEKFLIFSDNFPQPYPAGKECFYLLKGRNCPAQFNIQFLDFDLTVSIGCVKDRLEIGSQDAICGSRNGSKVYHSENGDLKLKFVADDEPETGKRGFRLLVSRSECQQDHDSSETVGSKLDDTTQPVQFEWTSNQTPIKPKPTYLPPLSKPCCLNNIFSSRTFLLVSPNFPYSINTPKTCEYIIRKSSSSVCRLRINVQFFALGPPGHNSCPYGHLEIDGKFLCGCNSPAQLTTSFGGLESKLIKFHTGGFSSRDKSGFVLEVIQDECQKSSQPNESEKFTFYEEQANRVSWPQNSNIYQLPLLKQRSYYLPAAGNKIDRQAGSVAKHFYFFGPADDEDTTWTKSSQEREETDSVDLAEVTRVLTNSDSYQQCLSWNYNQLAALQLARLAQMCQSGQQTTNDQIDSHKCLVLSSLTGSITSPGYPAAYPKNGNFCYRLRMLPGFCSVQVFFKDFDVESSYECFKDYLKINEYRYCGQYLNKKQVRIATNSKQYQDLNFVSDSNNCRRGFTAFYQQVQCENFEGNSVLPPKCNPDPRKANEDPAKCEKVISEKYFVIRNEMEVNLCSYDVTKYSENACKIQLDFQIFDWPCTTGTFTVNGREFCGQRFGQAVTMDILEGITIVYGQHENYYKPQNQFEVHGEQIECDNTPDPVRLISTKRPELLTATSSSAAKSTDNAYPDVCALIGSVPLRQLPLKICEVLTKQYNATDCNYSSAIILNEQSSAPSGTKILLSNKNPEKINYKEIEC</sequence>
<name>A0AAR5PGF7_DENPD</name>
<dbReference type="EnsemblMetazoa" id="XM_019904272.1">
    <property type="protein sequence ID" value="XP_019759831.1"/>
    <property type="gene ID" value="LOC109537499"/>
</dbReference>
<dbReference type="AlphaFoldDB" id="A0AAR5PGF7"/>
<organism evidence="4 5">
    <name type="scientific">Dendroctonus ponderosae</name>
    <name type="common">Mountain pine beetle</name>
    <dbReference type="NCBI Taxonomy" id="77166"/>
    <lineage>
        <taxon>Eukaryota</taxon>
        <taxon>Metazoa</taxon>
        <taxon>Ecdysozoa</taxon>
        <taxon>Arthropoda</taxon>
        <taxon>Hexapoda</taxon>
        <taxon>Insecta</taxon>
        <taxon>Pterygota</taxon>
        <taxon>Neoptera</taxon>
        <taxon>Endopterygota</taxon>
        <taxon>Coleoptera</taxon>
        <taxon>Polyphaga</taxon>
        <taxon>Cucujiformia</taxon>
        <taxon>Curculionidae</taxon>
        <taxon>Scolytinae</taxon>
        <taxon>Dendroctonus</taxon>
    </lineage>
</organism>
<feature type="domain" description="CUB" evidence="3">
    <location>
        <begin position="432"/>
        <end position="555"/>
    </location>
</feature>
<reference evidence="4" key="2">
    <citation type="submission" date="2024-08" db="UniProtKB">
        <authorList>
            <consortium name="EnsemblMetazoa"/>
        </authorList>
    </citation>
    <scope>IDENTIFICATION</scope>
</reference>
<dbReference type="CDD" id="cd00041">
    <property type="entry name" value="CUB"/>
    <property type="match status" value="2"/>
</dbReference>
<evidence type="ECO:0000313" key="5">
    <source>
        <dbReference type="Proteomes" id="UP000019118"/>
    </source>
</evidence>
<dbReference type="GeneID" id="109537499"/>
<dbReference type="Pfam" id="PF00431">
    <property type="entry name" value="CUB"/>
    <property type="match status" value="2"/>
</dbReference>
<dbReference type="PANTHER" id="PTHR24255">
    <property type="entry name" value="COMPLEMENT COMPONENT 1, S SUBCOMPONENT-RELATED"/>
    <property type="match status" value="1"/>
</dbReference>
<dbReference type="SUPFAM" id="SSF49854">
    <property type="entry name" value="Spermadhesin, CUB domain"/>
    <property type="match status" value="3"/>
</dbReference>
<dbReference type="PROSITE" id="PS01180">
    <property type="entry name" value="CUB"/>
    <property type="match status" value="3"/>
</dbReference>
<dbReference type="InterPro" id="IPR000859">
    <property type="entry name" value="CUB_dom"/>
</dbReference>
<evidence type="ECO:0000313" key="4">
    <source>
        <dbReference type="EnsemblMetazoa" id="XP_019759831.1"/>
    </source>
</evidence>
<dbReference type="Proteomes" id="UP000019118">
    <property type="component" value="Unassembled WGS sequence"/>
</dbReference>
<evidence type="ECO:0000256" key="2">
    <source>
        <dbReference type="PROSITE-ProRule" id="PRU00059"/>
    </source>
</evidence>
<comment type="caution">
    <text evidence="2">Lacks conserved residue(s) required for the propagation of feature annotation.</text>
</comment>